<dbReference type="GO" id="GO:0005524">
    <property type="term" value="F:ATP binding"/>
    <property type="evidence" value="ECO:0007669"/>
    <property type="project" value="UniProtKB-UniRule"/>
</dbReference>
<dbReference type="Pfam" id="PF03702">
    <property type="entry name" value="AnmK"/>
    <property type="match status" value="1"/>
</dbReference>
<dbReference type="HAMAP" id="MF_01270">
    <property type="entry name" value="AnhMurNAc_kinase"/>
    <property type="match status" value="1"/>
</dbReference>
<keyword evidence="1 2" id="KW-0119">Carbohydrate metabolism</keyword>
<feature type="region of interest" description="Disordered" evidence="3">
    <location>
        <begin position="1"/>
        <end position="45"/>
    </location>
</feature>
<keyword evidence="2 4" id="KW-0808">Transferase</keyword>
<comment type="pathway">
    <text evidence="2">Amino-sugar metabolism; 1,6-anhydro-N-acetylmuramate degradation.</text>
</comment>
<keyword evidence="2" id="KW-0547">Nucleotide-binding</keyword>
<accession>A0A7W6REZ0</accession>
<reference evidence="4 5" key="1">
    <citation type="submission" date="2020-08" db="EMBL/GenBank/DDBJ databases">
        <title>Genome sequencing of Purple Non-Sulfur Bacteria from various extreme environments.</title>
        <authorList>
            <person name="Mayer M."/>
        </authorList>
    </citation>
    <scope>NUCLEOTIDE SEQUENCE [LARGE SCALE GENOMIC DNA]</scope>
    <source>
        <strain evidence="4 5">JA131</strain>
    </source>
</reference>
<sequence length="409" mass="42669">MIMIPFPKGLSRTPARRPPARRPVGRAADAPRDAPPATAASATPDRDPAATWLVVGLMSGTSMDGIDAALIETDGEMIAGRGPAITLPYDDTLRARLRAMLGRTDLGDDEGRRLGRDLALRHAQAVRTLLTGAAVTPDLVGFHGHTLWHDPPARLTVQAGDAALLARELGIPVVADLRQADVAAGGEGAPLAPVYHAALAAGLERPLAVLNVGGVANVTWIGADGPDDLLAFDTGPGNGPLDDWVARHTGESRDTDGRLALSGRVDEARLIRLMDHPYFGRAAPKSLDRGDFDAHIAGIVAGLSVADGAATLTAMAAAAVVQGAALLPRPPLRWLVTGGGRHNPALMDTLARWLDAPVAPVEAVGWDGDALEAQAFAFMAARCRRRLPITFPGTTGAPWPLVGGQVYQP</sequence>
<dbReference type="EMBL" id="JACIGK010000023">
    <property type="protein sequence ID" value="MBB4267187.1"/>
    <property type="molecule type" value="Genomic_DNA"/>
</dbReference>
<dbReference type="SUPFAM" id="SSF53067">
    <property type="entry name" value="Actin-like ATPase domain"/>
    <property type="match status" value="1"/>
</dbReference>
<proteinExistence type="inferred from homology"/>
<dbReference type="RefSeq" id="WP_343058611.1">
    <property type="nucleotide sequence ID" value="NZ_JACIGK010000023.1"/>
</dbReference>
<comment type="pathway">
    <text evidence="2">Cell wall biogenesis; peptidoglycan recycling.</text>
</comment>
<protein>
    <recommendedName>
        <fullName evidence="2">Anhydro-N-acetylmuramic acid kinase</fullName>
        <ecNumber evidence="2">2.7.1.170</ecNumber>
    </recommendedName>
    <alternativeName>
        <fullName evidence="2">AnhMurNAc kinase</fullName>
    </alternativeName>
</protein>
<comment type="similarity">
    <text evidence="2">Belongs to the anhydro-N-acetylmuramic acid kinase family.</text>
</comment>
<dbReference type="NCBIfam" id="NF007141">
    <property type="entry name" value="PRK09585.1-5"/>
    <property type="match status" value="1"/>
</dbReference>
<keyword evidence="2 4" id="KW-0418">Kinase</keyword>
<evidence type="ECO:0000256" key="1">
    <source>
        <dbReference type="ARBA" id="ARBA00023277"/>
    </source>
</evidence>
<dbReference type="Proteomes" id="UP000554286">
    <property type="component" value="Unassembled WGS sequence"/>
</dbReference>
<dbReference type="Gene3D" id="3.30.420.40">
    <property type="match status" value="2"/>
</dbReference>
<evidence type="ECO:0000313" key="4">
    <source>
        <dbReference type="EMBL" id="MBB4267187.1"/>
    </source>
</evidence>
<comment type="catalytic activity">
    <reaction evidence="2">
        <text>1,6-anhydro-N-acetyl-beta-muramate + ATP + H2O = N-acetyl-D-muramate 6-phosphate + ADP + H(+)</text>
        <dbReference type="Rhea" id="RHEA:24952"/>
        <dbReference type="ChEBI" id="CHEBI:15377"/>
        <dbReference type="ChEBI" id="CHEBI:15378"/>
        <dbReference type="ChEBI" id="CHEBI:30616"/>
        <dbReference type="ChEBI" id="CHEBI:58690"/>
        <dbReference type="ChEBI" id="CHEBI:58722"/>
        <dbReference type="ChEBI" id="CHEBI:456216"/>
        <dbReference type="EC" id="2.7.1.170"/>
    </reaction>
</comment>
<feature type="compositionally biased region" description="Basic residues" evidence="3">
    <location>
        <begin position="14"/>
        <end position="24"/>
    </location>
</feature>
<dbReference type="PANTHER" id="PTHR30605:SF0">
    <property type="entry name" value="ANHYDRO-N-ACETYLMURAMIC ACID KINASE"/>
    <property type="match status" value="1"/>
</dbReference>
<dbReference type="GO" id="GO:0006040">
    <property type="term" value="P:amino sugar metabolic process"/>
    <property type="evidence" value="ECO:0007669"/>
    <property type="project" value="InterPro"/>
</dbReference>
<comment type="function">
    <text evidence="2">Catalyzes the specific phosphorylation of 1,6-anhydro-N-acetylmuramic acid (anhMurNAc) with the simultaneous cleavage of the 1,6-anhydro ring, generating MurNAc-6-P. Is required for the utilization of anhMurNAc either imported from the medium or derived from its own cell wall murein, and thus plays a role in cell wall recycling.</text>
</comment>
<dbReference type="InterPro" id="IPR005338">
    <property type="entry name" value="Anhydro_N_Ac-Mur_kinase"/>
</dbReference>
<dbReference type="GO" id="GO:0097175">
    <property type="term" value="P:1,6-anhydro-N-acetyl-beta-muramic acid catabolic process"/>
    <property type="evidence" value="ECO:0007669"/>
    <property type="project" value="UniProtKB-UniRule"/>
</dbReference>
<dbReference type="InterPro" id="IPR043129">
    <property type="entry name" value="ATPase_NBD"/>
</dbReference>
<gene>
    <name evidence="2" type="primary">anmK</name>
    <name evidence="4" type="ORF">GGD89_002828</name>
</gene>
<dbReference type="EC" id="2.7.1.170" evidence="2"/>
<dbReference type="GO" id="GO:0009254">
    <property type="term" value="P:peptidoglycan turnover"/>
    <property type="evidence" value="ECO:0007669"/>
    <property type="project" value="UniProtKB-UniRule"/>
</dbReference>
<organism evidence="4 5">
    <name type="scientific">Roseospira visakhapatnamensis</name>
    <dbReference type="NCBI Taxonomy" id="390880"/>
    <lineage>
        <taxon>Bacteria</taxon>
        <taxon>Pseudomonadati</taxon>
        <taxon>Pseudomonadota</taxon>
        <taxon>Alphaproteobacteria</taxon>
        <taxon>Rhodospirillales</taxon>
        <taxon>Rhodospirillaceae</taxon>
        <taxon>Roseospira</taxon>
    </lineage>
</organism>
<feature type="binding site" evidence="2">
    <location>
        <begin position="60"/>
        <end position="67"/>
    </location>
    <ligand>
        <name>ATP</name>
        <dbReference type="ChEBI" id="CHEBI:30616"/>
    </ligand>
</feature>
<evidence type="ECO:0000256" key="3">
    <source>
        <dbReference type="SAM" id="MobiDB-lite"/>
    </source>
</evidence>
<dbReference type="UniPathway" id="UPA00544"/>
<comment type="caution">
    <text evidence="4">The sequence shown here is derived from an EMBL/GenBank/DDBJ whole genome shotgun (WGS) entry which is preliminary data.</text>
</comment>
<dbReference type="UniPathway" id="UPA00343"/>
<dbReference type="GO" id="GO:0016301">
    <property type="term" value="F:kinase activity"/>
    <property type="evidence" value="ECO:0007669"/>
    <property type="project" value="UniProtKB-KW"/>
</dbReference>
<evidence type="ECO:0000313" key="5">
    <source>
        <dbReference type="Proteomes" id="UP000554286"/>
    </source>
</evidence>
<evidence type="ECO:0000256" key="2">
    <source>
        <dbReference type="HAMAP-Rule" id="MF_01270"/>
    </source>
</evidence>
<name>A0A7W6REZ0_9PROT</name>
<keyword evidence="5" id="KW-1185">Reference proteome</keyword>
<dbReference type="GO" id="GO:0016773">
    <property type="term" value="F:phosphotransferase activity, alcohol group as acceptor"/>
    <property type="evidence" value="ECO:0007669"/>
    <property type="project" value="UniProtKB-UniRule"/>
</dbReference>
<dbReference type="AlphaFoldDB" id="A0A7W6REZ0"/>
<keyword evidence="2" id="KW-0067">ATP-binding</keyword>
<dbReference type="PANTHER" id="PTHR30605">
    <property type="entry name" value="ANHYDRO-N-ACETYLMURAMIC ACID KINASE"/>
    <property type="match status" value="1"/>
</dbReference>